<evidence type="ECO:0000256" key="1">
    <source>
        <dbReference type="SAM" id="SignalP"/>
    </source>
</evidence>
<keyword evidence="1" id="KW-0732">Signal</keyword>
<sequence length="267" mass="28614">MKLLRPLTIAALLAAALVPAAQAHNAWLLPSSTVLSKAQWITVDAAVANDLFFFNHNALNLDNLSVTAPDGSKVAPENLAKGKLRSVFDLNLTQAGTYRVAVVNAGIMASFKLKGEPKRWRGSAEAFAREIPAEAEELNVNEMAGRNETFVTVGKPSALAPIGKGLELVPVTHPNDLVNGEAATFQMLLDGKPAAGLEVTVTKGATRYRNQLGEMKQKTGADGKFSVTFPEAGMYWLDAELKDSKTSVKAAKERRVTYAATLEVLPQ</sequence>
<organism evidence="2 3">
    <name type="scientific">Azospira oryzae</name>
    <dbReference type="NCBI Taxonomy" id="146939"/>
    <lineage>
        <taxon>Bacteria</taxon>
        <taxon>Pseudomonadati</taxon>
        <taxon>Pseudomonadota</taxon>
        <taxon>Betaproteobacteria</taxon>
        <taxon>Rhodocyclales</taxon>
        <taxon>Rhodocyclaceae</taxon>
        <taxon>Azospira</taxon>
    </lineage>
</organism>
<dbReference type="Pfam" id="PF10670">
    <property type="entry name" value="DUF4198"/>
    <property type="match status" value="1"/>
</dbReference>
<evidence type="ECO:0000313" key="3">
    <source>
        <dbReference type="Proteomes" id="UP000292136"/>
    </source>
</evidence>
<feature type="chain" id="PRO_5045738371" evidence="1">
    <location>
        <begin position="24"/>
        <end position="267"/>
    </location>
</feature>
<feature type="signal peptide" evidence="1">
    <location>
        <begin position="1"/>
        <end position="23"/>
    </location>
</feature>
<evidence type="ECO:0000313" key="2">
    <source>
        <dbReference type="EMBL" id="RZT75685.1"/>
    </source>
</evidence>
<dbReference type="EMBL" id="SHKM01000003">
    <property type="protein sequence ID" value="RZT75685.1"/>
    <property type="molecule type" value="Genomic_DNA"/>
</dbReference>
<name>A0ABY0IKI5_9RHOO</name>
<keyword evidence="3" id="KW-1185">Reference proteome</keyword>
<reference evidence="2 3" key="1">
    <citation type="submission" date="2019-02" db="EMBL/GenBank/DDBJ databases">
        <title>Genomic Encyclopedia of Type Strains, Phase IV (KMG-IV): sequencing the most valuable type-strain genomes for metagenomic binning, comparative biology and taxonomic classification.</title>
        <authorList>
            <person name="Goeker M."/>
        </authorList>
    </citation>
    <scope>NUCLEOTIDE SEQUENCE [LARGE SCALE GENOMIC DNA]</scope>
    <source>
        <strain evidence="2 3">DSM 21223</strain>
    </source>
</reference>
<gene>
    <name evidence="2" type="ORF">EV678_2871</name>
</gene>
<proteinExistence type="predicted"/>
<comment type="caution">
    <text evidence="2">The sequence shown here is derived from an EMBL/GenBank/DDBJ whole genome shotgun (WGS) entry which is preliminary data.</text>
</comment>
<dbReference type="InterPro" id="IPR019613">
    <property type="entry name" value="DUF4198"/>
</dbReference>
<accession>A0ABY0IKI5</accession>
<dbReference type="Proteomes" id="UP000292136">
    <property type="component" value="Unassembled WGS sequence"/>
</dbReference>
<dbReference type="RefSeq" id="WP_130460015.1">
    <property type="nucleotide sequence ID" value="NZ_SHKM01000003.1"/>
</dbReference>
<protein>
    <submittedName>
        <fullName evidence="2">GH25 family protein</fullName>
    </submittedName>
</protein>